<dbReference type="EMBL" id="LJTC01000055">
    <property type="protein sequence ID" value="KPM74579.1"/>
    <property type="molecule type" value="Genomic_DNA"/>
</dbReference>
<dbReference type="STRING" id="570156.AOG27_21035"/>
<dbReference type="Proteomes" id="UP000050378">
    <property type="component" value="Unassembled WGS sequence"/>
</dbReference>
<comment type="caution">
    <text evidence="1">The sequence shown here is derived from an EMBL/GenBank/DDBJ whole genome shotgun (WGS) entry which is preliminary data.</text>
</comment>
<dbReference type="InterPro" id="IPR027417">
    <property type="entry name" value="P-loop_NTPase"/>
</dbReference>
<protein>
    <recommendedName>
        <fullName evidence="3">DEAD/DEAH box helicase</fullName>
    </recommendedName>
</protein>
<dbReference type="OrthoDB" id="9814088at2"/>
<name>A0A0P7DL40_9GAMM</name>
<evidence type="ECO:0000313" key="1">
    <source>
        <dbReference type="EMBL" id="KPM74579.1"/>
    </source>
</evidence>
<dbReference type="Gene3D" id="3.40.50.300">
    <property type="entry name" value="P-loop containing nucleotide triphosphate hydrolases"/>
    <property type="match status" value="1"/>
</dbReference>
<feature type="non-terminal residue" evidence="1">
    <location>
        <position position="192"/>
    </location>
</feature>
<gene>
    <name evidence="1" type="ORF">AOG27_21035</name>
</gene>
<organism evidence="1 2">
    <name type="scientific">Pseudoalteromonas lipolytica</name>
    <dbReference type="NCBI Taxonomy" id="570156"/>
    <lineage>
        <taxon>Bacteria</taxon>
        <taxon>Pseudomonadati</taxon>
        <taxon>Pseudomonadota</taxon>
        <taxon>Gammaproteobacteria</taxon>
        <taxon>Alteromonadales</taxon>
        <taxon>Pseudoalteromonadaceae</taxon>
        <taxon>Pseudoalteromonas</taxon>
    </lineage>
</organism>
<reference evidence="1 2" key="1">
    <citation type="submission" date="2015-09" db="EMBL/GenBank/DDBJ databases">
        <title>Draft Genome Sequence of Pseudoalteromonas lipolytica UCD-48B.</title>
        <authorList>
            <person name="Krusor M."/>
            <person name="Coil D.A."/>
            <person name="Lang J.M."/>
            <person name="Eisen J.A."/>
            <person name="Alexiev A."/>
        </authorList>
    </citation>
    <scope>NUCLEOTIDE SEQUENCE [LARGE SCALE GENOMIC DNA]</scope>
    <source>
        <strain evidence="1 2">UCD-48B</strain>
    </source>
</reference>
<sequence>FGRIHRIGQTEVCHLWNLVANETREGAGFQKLFDKLEVEKSALAGKVFDILGEAFENTSLKDLLVEAIRYGESTEVKSRLEQVIEGALDTDHLREIIRRNALVEQHMGLDELYAVKEEMEKAEARKLQPYFIRAFFTEAFQILRGELRPREPGRYEVRHVPAAIRERDRVIGESRTPVLRKYERICFEKEHV</sequence>
<feature type="non-terminal residue" evidence="1">
    <location>
        <position position="1"/>
    </location>
</feature>
<evidence type="ECO:0008006" key="3">
    <source>
        <dbReference type="Google" id="ProtNLM"/>
    </source>
</evidence>
<dbReference type="RefSeq" id="WP_161804364.1">
    <property type="nucleotide sequence ID" value="NZ_LJTC01000055.1"/>
</dbReference>
<accession>A0A0P7DL40</accession>
<evidence type="ECO:0000313" key="2">
    <source>
        <dbReference type="Proteomes" id="UP000050378"/>
    </source>
</evidence>
<proteinExistence type="predicted"/>
<dbReference type="AlphaFoldDB" id="A0A0P7DL40"/>